<proteinExistence type="inferred from homology"/>
<keyword evidence="2 9" id="KW-0150">Chloroplast</keyword>
<dbReference type="InterPro" id="IPR027417">
    <property type="entry name" value="P-loop_NTPase"/>
</dbReference>
<comment type="function">
    <text evidence="7 9">Activation of RuBisCO (ribulose-1,5-bisphosphate carboxylase/oxygenase; EC 4.1.1.39) involves the ATP-dependent carboxylation of the epsilon-amino group of lysine leading to a carbamate structure.</text>
</comment>
<organism evidence="12 13">
    <name type="scientific">Dorcoceras hygrometricum</name>
    <dbReference type="NCBI Taxonomy" id="472368"/>
    <lineage>
        <taxon>Eukaryota</taxon>
        <taxon>Viridiplantae</taxon>
        <taxon>Streptophyta</taxon>
        <taxon>Embryophyta</taxon>
        <taxon>Tracheophyta</taxon>
        <taxon>Spermatophyta</taxon>
        <taxon>Magnoliopsida</taxon>
        <taxon>eudicotyledons</taxon>
        <taxon>Gunneridae</taxon>
        <taxon>Pentapetalae</taxon>
        <taxon>asterids</taxon>
        <taxon>lamiids</taxon>
        <taxon>Lamiales</taxon>
        <taxon>Gesneriaceae</taxon>
        <taxon>Didymocarpoideae</taxon>
        <taxon>Trichosporeae</taxon>
        <taxon>Loxocarpinae</taxon>
        <taxon>Dorcoceras</taxon>
    </lineage>
</organism>
<dbReference type="SUPFAM" id="SSF52540">
    <property type="entry name" value="P-loop containing nucleoside triphosphate hydrolases"/>
    <property type="match status" value="1"/>
</dbReference>
<dbReference type="InterPro" id="IPR048571">
    <property type="entry name" value="RuBisCO_activase_AAA_helical"/>
</dbReference>
<dbReference type="Gene3D" id="1.10.8.1070">
    <property type="match status" value="1"/>
</dbReference>
<evidence type="ECO:0000256" key="7">
    <source>
        <dbReference type="ARBA" id="ARBA00025556"/>
    </source>
</evidence>
<accession>A0A2Z7DC37</accession>
<keyword evidence="13" id="KW-1185">Reference proteome</keyword>
<name>A0A2Z7DC37_9LAMI</name>
<dbReference type="PANTHER" id="PTHR32429">
    <property type="match status" value="1"/>
</dbReference>
<dbReference type="Pfam" id="PF00004">
    <property type="entry name" value="AAA"/>
    <property type="match status" value="1"/>
</dbReference>
<feature type="domain" description="ATPase AAA-type core" evidence="10">
    <location>
        <begin position="153"/>
        <end position="296"/>
    </location>
</feature>
<keyword evidence="3 9" id="KW-0934">Plastid</keyword>
<keyword evidence="5 9" id="KW-0067">ATP-binding</keyword>
<dbReference type="FunFam" id="1.10.8.1070:FF:000001">
    <property type="entry name" value="Ribulose bisphosphate carboxylase/oxygenase activase, chloroplastic"/>
    <property type="match status" value="1"/>
</dbReference>
<evidence type="ECO:0000313" key="12">
    <source>
        <dbReference type="EMBL" id="KZV54856.1"/>
    </source>
</evidence>
<dbReference type="FunFam" id="3.40.50.300:FF:000258">
    <property type="entry name" value="Ribulose bisphosphate carboxylase/oxygenase activase, chloroplastic"/>
    <property type="match status" value="1"/>
</dbReference>
<protein>
    <recommendedName>
        <fullName evidence="9">Ribulose bisphosphate carboxylase/oxygenase activase, chloroplastic</fullName>
        <shortName evidence="9">RA</shortName>
        <shortName evidence="9">RuBisCO activase</shortName>
    </recommendedName>
</protein>
<evidence type="ECO:0000313" key="13">
    <source>
        <dbReference type="Proteomes" id="UP000250235"/>
    </source>
</evidence>
<dbReference type="GO" id="GO:0009570">
    <property type="term" value="C:chloroplast stroma"/>
    <property type="evidence" value="ECO:0007669"/>
    <property type="project" value="UniProtKB-SubCell"/>
</dbReference>
<evidence type="ECO:0000259" key="10">
    <source>
        <dbReference type="Pfam" id="PF00004"/>
    </source>
</evidence>
<comment type="similarity">
    <text evidence="8 9">Belongs to the RuBisCO activase family.</text>
</comment>
<evidence type="ECO:0000256" key="4">
    <source>
        <dbReference type="ARBA" id="ARBA00022741"/>
    </source>
</evidence>
<comment type="subcellular location">
    <subcellularLocation>
        <location evidence="1 9">Plastid</location>
        <location evidence="1 9">Chloroplast stroma</location>
    </subcellularLocation>
</comment>
<keyword evidence="4 9" id="KW-0547">Nucleotide-binding</keyword>
<evidence type="ECO:0000259" key="11">
    <source>
        <dbReference type="Pfam" id="PF21228"/>
    </source>
</evidence>
<evidence type="ECO:0000256" key="6">
    <source>
        <dbReference type="ARBA" id="ARBA00022946"/>
    </source>
</evidence>
<gene>
    <name evidence="12" type="ORF">F511_38143</name>
</gene>
<feature type="domain" description="Ribulose bisphosphate carboxylase/oxygenase activase AAA helical" evidence="11">
    <location>
        <begin position="299"/>
        <end position="394"/>
    </location>
</feature>
<dbReference type="Proteomes" id="UP000250235">
    <property type="component" value="Unassembled WGS sequence"/>
</dbReference>
<dbReference type="OrthoDB" id="2014558at2759"/>
<dbReference type="Gene3D" id="3.40.50.300">
    <property type="entry name" value="P-loop containing nucleotide triphosphate hydrolases"/>
    <property type="match status" value="1"/>
</dbReference>
<dbReference type="GO" id="GO:0005524">
    <property type="term" value="F:ATP binding"/>
    <property type="evidence" value="ECO:0007669"/>
    <property type="project" value="UniProtKB-UniRule"/>
</dbReference>
<dbReference type="GO" id="GO:0016887">
    <property type="term" value="F:ATP hydrolysis activity"/>
    <property type="evidence" value="ECO:0007669"/>
    <property type="project" value="UniProtKB-UniRule"/>
</dbReference>
<reference evidence="12 13" key="1">
    <citation type="journal article" date="2015" name="Proc. Natl. Acad. Sci. U.S.A.">
        <title>The resurrection genome of Boea hygrometrica: A blueprint for survival of dehydration.</title>
        <authorList>
            <person name="Xiao L."/>
            <person name="Yang G."/>
            <person name="Zhang L."/>
            <person name="Yang X."/>
            <person name="Zhao S."/>
            <person name="Ji Z."/>
            <person name="Zhou Q."/>
            <person name="Hu M."/>
            <person name="Wang Y."/>
            <person name="Chen M."/>
            <person name="Xu Y."/>
            <person name="Jin H."/>
            <person name="Xiao X."/>
            <person name="Hu G."/>
            <person name="Bao F."/>
            <person name="Hu Y."/>
            <person name="Wan P."/>
            <person name="Li L."/>
            <person name="Deng X."/>
            <person name="Kuang T."/>
            <person name="Xiang C."/>
            <person name="Zhu J.K."/>
            <person name="Oliver M.J."/>
            <person name="He Y."/>
        </authorList>
    </citation>
    <scope>NUCLEOTIDE SEQUENCE [LARGE SCALE GENOMIC DNA]</scope>
    <source>
        <strain evidence="13">cv. XS01</strain>
    </source>
</reference>
<dbReference type="EMBL" id="KQ989090">
    <property type="protein sequence ID" value="KZV54856.1"/>
    <property type="molecule type" value="Genomic_DNA"/>
</dbReference>
<dbReference type="Pfam" id="PF21228">
    <property type="entry name" value="RuBisCO_activase_AAA_helical"/>
    <property type="match status" value="1"/>
</dbReference>
<dbReference type="PANTHER" id="PTHR32429:SF32">
    <property type="entry name" value="RIBULOSE BISPHOSPHATE CARBOXYLASE_OXYGENASE ACTIVASE, CHLOROPLASTIC"/>
    <property type="match status" value="1"/>
</dbReference>
<evidence type="ECO:0000256" key="3">
    <source>
        <dbReference type="ARBA" id="ARBA00022640"/>
    </source>
</evidence>
<sequence>MVATVSTIGSVNRAPVNLSGSGAGAAVPSSSFFGSSLKKVNVAFVPKSSPSSFKIVAEDRWKGLGEDISDDQQDITRGKGMVDSLFQAPSGEGTHDAVLSSYEYLSHGLKTYNFDNIMSGYYISPAFMDKVVVHITKNFMTLPNIKVPLILGVWGGKGQGKSFQCELVFQKMGINPIVMSAGELESGNAGEPAKLIRQRYREAADIIRKGKMCCLFINDLDAGAGRMGGTTQYTVNNQMVNATLMNIADNPTNVQLPGMYNKEENPRVPIICTGNDFSTLYAPLIRDGRMEKFYWAPTREDRIGVCTGIFRTDNVPPEAIVTLVDTFPGQSIDFFGALRARVYDDEVRKWVSEVGVDFVGRKLVNSREGPPKFEQPKMTLEKLVEYGYMLVKEQENVKRVQLAETYLKEAALGDANKDAIESGSFFK</sequence>
<evidence type="ECO:0000256" key="9">
    <source>
        <dbReference type="RuleBase" id="RU369045"/>
    </source>
</evidence>
<evidence type="ECO:0000256" key="5">
    <source>
        <dbReference type="ARBA" id="ARBA00022840"/>
    </source>
</evidence>
<evidence type="ECO:0000256" key="2">
    <source>
        <dbReference type="ARBA" id="ARBA00022528"/>
    </source>
</evidence>
<keyword evidence="6" id="KW-0809">Transit peptide</keyword>
<dbReference type="GO" id="GO:0046863">
    <property type="term" value="F:ribulose-1,5-bisphosphate carboxylase/oxygenase activator activity"/>
    <property type="evidence" value="ECO:0007669"/>
    <property type="project" value="UniProtKB-UniRule"/>
</dbReference>
<dbReference type="GO" id="GO:0009579">
    <property type="term" value="C:thylakoid"/>
    <property type="evidence" value="ECO:0007669"/>
    <property type="project" value="TreeGrafter"/>
</dbReference>
<dbReference type="InterPro" id="IPR003959">
    <property type="entry name" value="ATPase_AAA_core"/>
</dbReference>
<dbReference type="AlphaFoldDB" id="A0A2Z7DC37"/>
<dbReference type="InterPro" id="IPR044960">
    <property type="entry name" value="RCA-like"/>
</dbReference>
<evidence type="ECO:0000256" key="1">
    <source>
        <dbReference type="ARBA" id="ARBA00004470"/>
    </source>
</evidence>
<evidence type="ECO:0000256" key="8">
    <source>
        <dbReference type="ARBA" id="ARBA00025781"/>
    </source>
</evidence>